<dbReference type="VEuPathDB" id="ToxoDB:ETH_00018500"/>
<feature type="compositionally biased region" description="Basic and acidic residues" evidence="1">
    <location>
        <begin position="466"/>
        <end position="476"/>
    </location>
</feature>
<accession>U6KWF7</accession>
<evidence type="ECO:0000313" key="3">
    <source>
        <dbReference type="Proteomes" id="UP000030747"/>
    </source>
</evidence>
<feature type="region of interest" description="Disordered" evidence="1">
    <location>
        <begin position="144"/>
        <end position="264"/>
    </location>
</feature>
<dbReference type="Proteomes" id="UP000030747">
    <property type="component" value="Unassembled WGS sequence"/>
</dbReference>
<dbReference type="GeneID" id="25252834"/>
<dbReference type="RefSeq" id="XP_013233192.1">
    <property type="nucleotide sequence ID" value="XM_013377738.1"/>
</dbReference>
<reference evidence="2" key="2">
    <citation type="submission" date="2013-10" db="EMBL/GenBank/DDBJ databases">
        <authorList>
            <person name="Aslett M."/>
        </authorList>
    </citation>
    <scope>NUCLEOTIDE SEQUENCE [LARGE SCALE GENOMIC DNA]</scope>
    <source>
        <strain evidence="2">Houghton</strain>
    </source>
</reference>
<evidence type="ECO:0000313" key="2">
    <source>
        <dbReference type="EMBL" id="CDJ42442.1"/>
    </source>
</evidence>
<organism evidence="2 3">
    <name type="scientific">Eimeria tenella</name>
    <name type="common">Coccidian parasite</name>
    <dbReference type="NCBI Taxonomy" id="5802"/>
    <lineage>
        <taxon>Eukaryota</taxon>
        <taxon>Sar</taxon>
        <taxon>Alveolata</taxon>
        <taxon>Apicomplexa</taxon>
        <taxon>Conoidasida</taxon>
        <taxon>Coccidia</taxon>
        <taxon>Eucoccidiorida</taxon>
        <taxon>Eimeriorina</taxon>
        <taxon>Eimeriidae</taxon>
        <taxon>Eimeria</taxon>
    </lineage>
</organism>
<feature type="compositionally biased region" description="Low complexity" evidence="1">
    <location>
        <begin position="187"/>
        <end position="216"/>
    </location>
</feature>
<protein>
    <submittedName>
        <fullName evidence="2">Uncharacterized protein</fullName>
    </submittedName>
</protein>
<feature type="compositionally biased region" description="Acidic residues" evidence="1">
    <location>
        <begin position="241"/>
        <end position="261"/>
    </location>
</feature>
<dbReference type="EMBL" id="HG675718">
    <property type="protein sequence ID" value="CDJ42442.1"/>
    <property type="molecule type" value="Genomic_DNA"/>
</dbReference>
<keyword evidence="3" id="KW-1185">Reference proteome</keyword>
<feature type="compositionally biased region" description="Low complexity" evidence="1">
    <location>
        <begin position="656"/>
        <end position="704"/>
    </location>
</feature>
<reference evidence="2" key="1">
    <citation type="submission" date="2013-10" db="EMBL/GenBank/DDBJ databases">
        <title>Genomic analysis of the causative agents of coccidiosis in chickens.</title>
        <authorList>
            <person name="Reid A.J."/>
            <person name="Blake D."/>
            <person name="Billington K."/>
            <person name="Browne H."/>
            <person name="Dunn M."/>
            <person name="Hung S."/>
            <person name="Kawahara F."/>
            <person name="Miranda-Saavedra D."/>
            <person name="Mourier T."/>
            <person name="Nagra H."/>
            <person name="Otto T.D."/>
            <person name="Rawlings N."/>
            <person name="Sanchez A."/>
            <person name="Sanders M."/>
            <person name="Subramaniam C."/>
            <person name="Tay Y."/>
            <person name="Dear P."/>
            <person name="Doerig C."/>
            <person name="Gruber A."/>
            <person name="Parkinson J."/>
            <person name="Shirley M."/>
            <person name="Wan K.L."/>
            <person name="Berriman M."/>
            <person name="Tomley F."/>
            <person name="Pain A."/>
        </authorList>
    </citation>
    <scope>NUCLEOTIDE SEQUENCE [LARGE SCALE GENOMIC DNA]</scope>
    <source>
        <strain evidence="2">Houghton</strain>
    </source>
</reference>
<dbReference type="OrthoDB" id="348165at2759"/>
<feature type="compositionally biased region" description="Gly residues" evidence="1">
    <location>
        <begin position="175"/>
        <end position="186"/>
    </location>
</feature>
<feature type="compositionally biased region" description="Basic and acidic residues" evidence="1">
    <location>
        <begin position="221"/>
        <end position="230"/>
    </location>
</feature>
<proteinExistence type="predicted"/>
<gene>
    <name evidence="2" type="ORF">ETH_00018500</name>
</gene>
<sequence length="704" mass="74929">MISPRQLEYLMTEWVTASLEAIIAHRLFPLIGSPSGKRVNVLCPTHAWEELELALTSGPGASAWEATGVEAVGSAAGQYSRSCGRPLRSACQFSAEFSPESAQHFRVEVPQLESLRTALLCDPKFSLQRCWQIRVAVGLRLPGARGASRANSESGSEDADAGERAPALRLKRGEGSGAGRPGGLSRGGLSEAASPRAAAPPLAQPRSSSSSSSSRSGGRGGAERGGDARGDGLLSESEFNNLDEELLAAEGAEELLEEEMNSEDRLLREDAEFSSLWLDSSSSSSSCLYAAARTQPPRLCASASSAAAAAAARCSSTRKPPPSPQELQQIQESLRGFLASPAAAAILKPLEELAAALQSLEAAARVGLFGFAEEEGGAPNAPLLEAKDSKRGAFRAPNAPLLEAQDSFPGPQKAPSCRGLPPLICCAAAAAAAEKLEQRALRELALSELDLEIFCFGSSKLEAQKDENLEKKDKRGGGIRKPSSNLEKMQPANSIRPVAPYCLLPAESLKPSATAAEDLSSSFFDETLCGISAEKLELLLQEESECSSIHGEFVQKQQGAAAAASEAAAAADATAAEAHRGRNATLQQTAAAAAEEEEEQANGSEALGSLCGSVEDLAKALKAFEKTISSPRDSWASASREAKTPRKPNAKSLYPLHQQQQQLQLQQQHQRLQQQQQQQRLQQQQQRLQQQQQQQRLQQQQQQE</sequence>
<feature type="region of interest" description="Disordered" evidence="1">
    <location>
        <begin position="628"/>
        <end position="704"/>
    </location>
</feature>
<evidence type="ECO:0000256" key="1">
    <source>
        <dbReference type="SAM" id="MobiDB-lite"/>
    </source>
</evidence>
<name>U6KWF7_EIMTE</name>
<feature type="region of interest" description="Disordered" evidence="1">
    <location>
        <begin position="466"/>
        <end position="490"/>
    </location>
</feature>
<dbReference type="VEuPathDB" id="ToxoDB:ETH2_0105300"/>
<dbReference type="AlphaFoldDB" id="U6KWF7"/>